<dbReference type="PANTHER" id="PTHR23346:SF7">
    <property type="entry name" value="STALLED RIBOSOME SENSOR GCN1"/>
    <property type="match status" value="1"/>
</dbReference>
<dbReference type="InterPro" id="IPR021133">
    <property type="entry name" value="HEAT_type_2"/>
</dbReference>
<comment type="similarity">
    <text evidence="1">Belongs to the GCN1 family.</text>
</comment>
<dbReference type="InterPro" id="IPR004155">
    <property type="entry name" value="PBS_lyase_HEAT"/>
</dbReference>
<dbReference type="EMBL" id="CAJPVJ010001319">
    <property type="protein sequence ID" value="CAG2164513.1"/>
    <property type="molecule type" value="Genomic_DNA"/>
</dbReference>
<dbReference type="EMBL" id="OC916144">
    <property type="protein sequence ID" value="CAD7643306.1"/>
    <property type="molecule type" value="Genomic_DNA"/>
</dbReference>
<dbReference type="SMART" id="SM00567">
    <property type="entry name" value="EZ_HEAT"/>
    <property type="match status" value="3"/>
</dbReference>
<dbReference type="Pfam" id="PF24984">
    <property type="entry name" value="HEAT_EF3_GNC1"/>
    <property type="match status" value="1"/>
</dbReference>
<dbReference type="InterPro" id="IPR011989">
    <property type="entry name" value="ARM-like"/>
</dbReference>
<dbReference type="InterPro" id="IPR057546">
    <property type="entry name" value="HEAT_GCN1"/>
</dbReference>
<dbReference type="Pfam" id="PF24993">
    <property type="entry name" value="GNC1_N"/>
    <property type="match status" value="1"/>
</dbReference>
<keyword evidence="3" id="KW-0677">Repeat</keyword>
<dbReference type="GO" id="GO:0034198">
    <property type="term" value="P:cellular response to amino acid starvation"/>
    <property type="evidence" value="ECO:0007669"/>
    <property type="project" value="TreeGrafter"/>
</dbReference>
<keyword evidence="2" id="KW-0597">Phosphoprotein</keyword>
<reference evidence="6" key="1">
    <citation type="submission" date="2020-11" db="EMBL/GenBank/DDBJ databases">
        <authorList>
            <person name="Tran Van P."/>
        </authorList>
    </citation>
    <scope>NUCLEOTIDE SEQUENCE</scope>
</reference>
<dbReference type="Pfam" id="PF23271">
    <property type="entry name" value="HEAT_GCN1"/>
    <property type="match status" value="1"/>
</dbReference>
<dbReference type="PROSITE" id="PS50077">
    <property type="entry name" value="HEAT_REPEAT"/>
    <property type="match status" value="3"/>
</dbReference>
<evidence type="ECO:0000256" key="3">
    <source>
        <dbReference type="ARBA" id="ARBA00022737"/>
    </source>
</evidence>
<organism evidence="6">
    <name type="scientific">Oppiella nova</name>
    <dbReference type="NCBI Taxonomy" id="334625"/>
    <lineage>
        <taxon>Eukaryota</taxon>
        <taxon>Metazoa</taxon>
        <taxon>Ecdysozoa</taxon>
        <taxon>Arthropoda</taxon>
        <taxon>Chelicerata</taxon>
        <taxon>Arachnida</taxon>
        <taxon>Acari</taxon>
        <taxon>Acariformes</taxon>
        <taxon>Sarcoptiformes</taxon>
        <taxon>Oribatida</taxon>
        <taxon>Brachypylina</taxon>
        <taxon>Oppioidea</taxon>
        <taxon>Oppiidae</taxon>
        <taxon>Oppiella</taxon>
    </lineage>
</organism>
<dbReference type="InterPro" id="IPR016024">
    <property type="entry name" value="ARM-type_fold"/>
</dbReference>
<dbReference type="FunFam" id="1.25.10.10:FF:000096">
    <property type="entry name" value="eIF-2-alpha kinase activator gcn1"/>
    <property type="match status" value="1"/>
</dbReference>
<dbReference type="PANTHER" id="PTHR23346">
    <property type="entry name" value="TRANSLATIONAL ACTIVATOR GCN1-RELATED"/>
    <property type="match status" value="1"/>
</dbReference>
<proteinExistence type="inferred from homology"/>
<dbReference type="Pfam" id="PF24987">
    <property type="entry name" value="HEAT_EF3_N"/>
    <property type="match status" value="2"/>
</dbReference>
<evidence type="ECO:0000256" key="4">
    <source>
        <dbReference type="PROSITE-ProRule" id="PRU00103"/>
    </source>
</evidence>
<dbReference type="OrthoDB" id="5148094at2759"/>
<feature type="repeat" description="HEAT" evidence="4">
    <location>
        <begin position="2016"/>
        <end position="2053"/>
    </location>
</feature>
<feature type="repeat" description="HEAT" evidence="4">
    <location>
        <begin position="1668"/>
        <end position="1706"/>
    </location>
</feature>
<sequence length="2692" mass="299567">MLIQSTATISEILKNLSVYIQSSSLNDRKIIFDHLIQLIDTKDIEETTIRGLFKVIIITFMRYNDTKSISLVKHFVSHLLKKYPTIGSKHLILCLHSYCLQLKQLNSTKSIARVCLSAFKLSICLDWSECSDNEIQSKLIESQSILCALLTATDSSNIRDQAYNKLKTYWKCTPIEEYADTLAKLSTNSDPSLALQLTILWDFVIKYLSELKSIDAITKYKPVFRDLFLKHIIGCKTKLSNDIISVGFKYQLKQITHEDFSQLFLPAIQKAVLRNAEVVLNLIGVIFKGLSLDLSPYAADIGKLLGLQLHSKDDTLRAEAICATKHLAQQCSNSSAIEGLLKHYFAVLNGSEGKLTITVQRLGVVSGIGALSQHSVSGEAQHLSEVALESFVTVLKQEVHEPTILHMTAQLQLWCSRLVSVIPKVFIEWFKALQTLKTSTAYVKSAYISCLNSAFKQNMSEQASDVLTILTNSAQKSFTATVSQMPNLTEGLYAIYLSLKLFTLDKQFETKYKPLFNQMFDTQKLAFLSDKFISSANEESLLMLTNFIDCLVFNYETKLDSKMKPINRALILLMTHPISYAIRKQAFITTKKLSANSINDKFAIDLIREYYLLFKDLKDIQKDNSNNDESQPIAEVTKQPSVSALIECHNSLLSYCSDERHLKSLLLVALSSAHINPIFNTNPNLWYNLLHKRIDPKLIDQYIKDNKETIVQTVLREIDDISVKRNAVKALVCLAPHDFIPIFLNKAVNTLSKPDFKIITQMDYDIYLTKDNELYDKSVLDSIHNDSQNKNIKRESKLYSYKDQMEEIELKKELEAKKKAQGESKGPQLSKKQLEAKQQQLEKEAQIRTKLTTIYNEFRTAVDLIESIAVSNSNAISNYINDVLFALINLFSSPLCSQYSTKLFLDLRKALFNQNDSDLKRFGDSLAYLTLRQLKPFSPIDEQWITGSLDERVEKLMTQLHKRTCRPTGRDYDEKTAQMAIKLRLTAPAFAYTFPLIQSLLLNGETSDDLLLKCLQIVSEHTQMRFSYGLDDLDDEIGLKDPKYLPIKYMLDTIIKVIAKSPIHIEQNASKVLLDIAMSANGDKGCARASFDEMNTLLEALKSSVETVRSSSLNALQVLSHNVLVNISDEKSKFVLTHRVFVAQFDPNEDCSGSAQQLFTDCRLRTGVSLCNALLEDIINGNQILRHSVAGAMEALLSEYPEQTPNIIKQLINIYKERAKVLPPLMDNFGRAVANSQVDNYEPRLGVALVLTQIAPLIPKEIIEELSHFFVPEALGDRNESVQSQMLEAGCALVNLHGKDHINLLLNVFEKFLDEAPDTSDNDAVRRSVVVLMGTLARHIDKDNPKVKPIVAKLIEALSTPSQMVQEAVANCLPHLIPAFKEEAPSLLQKLIQLLLESESYGERKGAAYGIAGIIKGLGILSLKQLGIMDALTDAIQDKKNPNHREGALFAFEMLCSMLGRLFEPYIVHILPHLLLCFGDSSTRVRQATDDTAKQVMSKLSAHGVKLVLPSLLNALEEDSWRTKAGSIELLGAMAFCAPKQLSSCLPSIVPKLMTVISDSHPKVQKTAAQALKQIGSVIRNPEIQAIVPVLLEALQDPANKTSKCLNTMLNTKFVHFIDAPSLALIMPVVERAFQGRSTETRKMAAQIIGNMYALTDQKDLSPYLPSIIPGLKQSLLDPVPEVRGVTARALGAMVKGMGEDIFEDLMPWLMTTLTSETSSVDRSGAAQGLSEVMGGLGLERLEKFIPEMIETAERTDIAPHVKDGYIMLFIYLPMVFTQDFTKYIGRIINPVLKALADENEFVRETALRAGQRIVNMYAETAIQLLLPELEGGLFDENWRIRFSSVQLLGDLLFKISGVSGKMTTETADEDDNFGTEQSHRAIMGALGGDRRNRVLSGLYMGRSDVSLQVRQAALHVWKVVVTNTPRTLKEILPTLFSLLLGCLASNSQDKQQVAARTLGDLVRKLGERILPEIIPILEQGLESDRSDQRQGVCIGLSEIMASTSKEMVQAFVDSLVPTVKKALFDPLPEVRQAAAKTFDSLHIAVGVRALEEILPALLNQLGDPVKGEYTLDGLRQVMAIKSRVVLPYLVPQLTVPPVNTRALSFLSSVAGESLSRHLPKILPALLLALSNAIDTPNEKQEFDYCQSVILSVNDEMGVRTIVDHLLESARNESPTIRRSSVLLLYAYCSQSKANISSNISQLIRGLILLFTDSNEQVLNQSWEALNAITKSMESKEQMEYVSEVRNAVRYAVSGLRASAHNGTTELLLPGFCLAKGIAPILPIFREAILNGNPEQKEQAAHGLSEVIELTSAEALKPSVVNIAGPLIRILGDRFTWNVKVAVLDTLSLLLGKVGALLRPFIPQLQQTFLKALNDAHRSVRLRAANALSQLIAVHNRCDPVFTELHNAIKSSANSDDWALRDTMLHALRLCITPAGDKMSDSVRRQLTSTIVSMLGLPDDSCRSTAGACLGVLCAWLPNDELNSIAKDHLLDDDLTVDWTLRHGRSVALRISLKEASNRLIKEEWIERICKTLIAFINSDRVPIVINGMKGSAYLIKQYLLKSEVPPQTLLTAFARGMNHSSNEVKQAVAISTTFISRTSGVSIPPVLFKTLVPLLVNGTKEKNSMVRANSEHALVAFLKLRAGDEVLQTCLSALDSGAVESLQDCINKTLKKIAAQQHEPKEEEFDDSLLI</sequence>
<evidence type="ECO:0000256" key="2">
    <source>
        <dbReference type="ARBA" id="ARBA00022553"/>
    </source>
</evidence>
<evidence type="ECO:0000313" key="6">
    <source>
        <dbReference type="EMBL" id="CAD7643306.1"/>
    </source>
</evidence>
<feature type="repeat" description="HEAT" evidence="4">
    <location>
        <begin position="1549"/>
        <end position="1586"/>
    </location>
</feature>
<dbReference type="SMART" id="SM01349">
    <property type="entry name" value="TOG"/>
    <property type="match status" value="2"/>
</dbReference>
<name>A0A7R9LKD5_9ACAR</name>
<accession>A0A7R9LKD5</accession>
<evidence type="ECO:0000259" key="5">
    <source>
        <dbReference type="SMART" id="SM01349"/>
    </source>
</evidence>
<dbReference type="FunFam" id="1.25.10.10:FF:000162">
    <property type="entry name" value="GCN1, eIF2 alpha kinase activator homolog"/>
    <property type="match status" value="1"/>
</dbReference>
<dbReference type="GO" id="GO:0006417">
    <property type="term" value="P:regulation of translation"/>
    <property type="evidence" value="ECO:0007669"/>
    <property type="project" value="TreeGrafter"/>
</dbReference>
<feature type="domain" description="TOG" evidence="5">
    <location>
        <begin position="2148"/>
        <end position="2386"/>
    </location>
</feature>
<dbReference type="Pfam" id="PF25801">
    <property type="entry name" value="HEAT_GCN1_C_2"/>
    <property type="match status" value="1"/>
</dbReference>
<dbReference type="Gene3D" id="1.25.10.10">
    <property type="entry name" value="Leucine-rich Repeat Variant"/>
    <property type="match status" value="6"/>
</dbReference>
<protein>
    <recommendedName>
        <fullName evidence="5">TOG domain-containing protein</fullName>
    </recommendedName>
</protein>
<evidence type="ECO:0000256" key="1">
    <source>
        <dbReference type="ARBA" id="ARBA00007366"/>
    </source>
</evidence>
<dbReference type="FunFam" id="1.25.10.10:FF:000090">
    <property type="entry name" value="eIF-2-alpha kinase activator GCN1"/>
    <property type="match status" value="1"/>
</dbReference>
<evidence type="ECO:0000313" key="7">
    <source>
        <dbReference type="Proteomes" id="UP000728032"/>
    </source>
</evidence>
<dbReference type="Proteomes" id="UP000728032">
    <property type="component" value="Unassembled WGS sequence"/>
</dbReference>
<dbReference type="GO" id="GO:0000226">
    <property type="term" value="P:microtubule cytoskeleton organization"/>
    <property type="evidence" value="ECO:0007669"/>
    <property type="project" value="UniProtKB-ARBA"/>
</dbReference>
<dbReference type="InterPro" id="IPR056810">
    <property type="entry name" value="GNC1-like_N"/>
</dbReference>
<dbReference type="GO" id="GO:0005829">
    <property type="term" value="C:cytosol"/>
    <property type="evidence" value="ECO:0007669"/>
    <property type="project" value="TreeGrafter"/>
</dbReference>
<dbReference type="InterPro" id="IPR034085">
    <property type="entry name" value="TOG"/>
</dbReference>
<dbReference type="SUPFAM" id="SSF48371">
    <property type="entry name" value="ARM repeat"/>
    <property type="match status" value="4"/>
</dbReference>
<feature type="domain" description="TOG" evidence="5">
    <location>
        <begin position="1375"/>
        <end position="1608"/>
    </location>
</feature>
<gene>
    <name evidence="6" type="ORF">ONB1V03_LOCUS4064</name>
</gene>
<dbReference type="GO" id="GO:0019887">
    <property type="term" value="F:protein kinase regulator activity"/>
    <property type="evidence" value="ECO:0007669"/>
    <property type="project" value="TreeGrafter"/>
</dbReference>
<dbReference type="Pfam" id="PF13513">
    <property type="entry name" value="HEAT_EZ"/>
    <property type="match status" value="1"/>
</dbReference>
<keyword evidence="7" id="KW-1185">Reference proteome</keyword>